<dbReference type="GO" id="GO:0046872">
    <property type="term" value="F:metal ion binding"/>
    <property type="evidence" value="ECO:0007669"/>
    <property type="project" value="UniProtKB-KW"/>
</dbReference>
<keyword evidence="4" id="KW-0862">Zinc</keyword>
<dbReference type="EMBL" id="MU006586">
    <property type="protein sequence ID" value="KAF2744778.1"/>
    <property type="molecule type" value="Genomic_DNA"/>
</dbReference>
<dbReference type="Pfam" id="PF08240">
    <property type="entry name" value="ADH_N"/>
    <property type="match status" value="1"/>
</dbReference>
<accession>A0A6A6V2J6</accession>
<evidence type="ECO:0000259" key="6">
    <source>
        <dbReference type="SMART" id="SM00829"/>
    </source>
</evidence>
<dbReference type="InterPro" id="IPR013149">
    <property type="entry name" value="ADH-like_C"/>
</dbReference>
<dbReference type="AlphaFoldDB" id="A0A6A6V2J6"/>
<dbReference type="GO" id="GO:0000721">
    <property type="term" value="F:(R,R)-butanediol dehydrogenase activity"/>
    <property type="evidence" value="ECO:0007669"/>
    <property type="project" value="TreeGrafter"/>
</dbReference>
<keyword evidence="3" id="KW-0479">Metal-binding</keyword>
<evidence type="ECO:0000256" key="2">
    <source>
        <dbReference type="ARBA" id="ARBA00008072"/>
    </source>
</evidence>
<evidence type="ECO:0000313" key="8">
    <source>
        <dbReference type="Proteomes" id="UP000799440"/>
    </source>
</evidence>
<dbReference type="GO" id="GO:0005737">
    <property type="term" value="C:cytoplasm"/>
    <property type="evidence" value="ECO:0007669"/>
    <property type="project" value="TreeGrafter"/>
</dbReference>
<reference evidence="7" key="1">
    <citation type="journal article" date="2020" name="Stud. Mycol.">
        <title>101 Dothideomycetes genomes: a test case for predicting lifestyles and emergence of pathogens.</title>
        <authorList>
            <person name="Haridas S."/>
            <person name="Albert R."/>
            <person name="Binder M."/>
            <person name="Bloem J."/>
            <person name="Labutti K."/>
            <person name="Salamov A."/>
            <person name="Andreopoulos B."/>
            <person name="Baker S."/>
            <person name="Barry K."/>
            <person name="Bills G."/>
            <person name="Bluhm B."/>
            <person name="Cannon C."/>
            <person name="Castanera R."/>
            <person name="Culley D."/>
            <person name="Daum C."/>
            <person name="Ezra D."/>
            <person name="Gonzalez J."/>
            <person name="Henrissat B."/>
            <person name="Kuo A."/>
            <person name="Liang C."/>
            <person name="Lipzen A."/>
            <person name="Lutzoni F."/>
            <person name="Magnuson J."/>
            <person name="Mondo S."/>
            <person name="Nolan M."/>
            <person name="Ohm R."/>
            <person name="Pangilinan J."/>
            <person name="Park H.-J."/>
            <person name="Ramirez L."/>
            <person name="Alfaro M."/>
            <person name="Sun H."/>
            <person name="Tritt A."/>
            <person name="Yoshinaga Y."/>
            <person name="Zwiers L.-H."/>
            <person name="Turgeon B."/>
            <person name="Goodwin S."/>
            <person name="Spatafora J."/>
            <person name="Crous P."/>
            <person name="Grigoriev I."/>
        </authorList>
    </citation>
    <scope>NUCLEOTIDE SEQUENCE</scope>
    <source>
        <strain evidence="7">CBS 119925</strain>
    </source>
</reference>
<dbReference type="Proteomes" id="UP000799440">
    <property type="component" value="Unassembled WGS sequence"/>
</dbReference>
<dbReference type="InterPro" id="IPR013154">
    <property type="entry name" value="ADH-like_N"/>
</dbReference>
<evidence type="ECO:0000256" key="1">
    <source>
        <dbReference type="ARBA" id="ARBA00001947"/>
    </source>
</evidence>
<gene>
    <name evidence="7" type="ORF">M011DRAFT_460557</name>
</gene>
<dbReference type="InterPro" id="IPR036291">
    <property type="entry name" value="NAD(P)-bd_dom_sf"/>
</dbReference>
<dbReference type="Pfam" id="PF00107">
    <property type="entry name" value="ADH_zinc_N"/>
    <property type="match status" value="1"/>
</dbReference>
<dbReference type="InterPro" id="IPR020843">
    <property type="entry name" value="ER"/>
</dbReference>
<evidence type="ECO:0000256" key="5">
    <source>
        <dbReference type="ARBA" id="ARBA00023002"/>
    </source>
</evidence>
<keyword evidence="8" id="KW-1185">Reference proteome</keyword>
<comment type="similarity">
    <text evidence="2">Belongs to the zinc-containing alcohol dehydrogenase family.</text>
</comment>
<dbReference type="SUPFAM" id="SSF50129">
    <property type="entry name" value="GroES-like"/>
    <property type="match status" value="1"/>
</dbReference>
<protein>
    <submittedName>
        <fullName evidence="7">GroES-like protein</fullName>
    </submittedName>
</protein>
<dbReference type="PANTHER" id="PTHR43161:SF23">
    <property type="entry name" value="(R,R)-BUTANEDIOL DEHYDROGENASE-RELATED"/>
    <property type="match status" value="1"/>
</dbReference>
<evidence type="ECO:0000256" key="3">
    <source>
        <dbReference type="ARBA" id="ARBA00022723"/>
    </source>
</evidence>
<name>A0A6A6V2J6_9PLEO</name>
<dbReference type="CDD" id="cd08233">
    <property type="entry name" value="butanediol_DH_like"/>
    <property type="match status" value="1"/>
</dbReference>
<dbReference type="OrthoDB" id="3941538at2759"/>
<keyword evidence="5" id="KW-0560">Oxidoreductase</keyword>
<dbReference type="Gene3D" id="3.40.50.720">
    <property type="entry name" value="NAD(P)-binding Rossmann-like Domain"/>
    <property type="match status" value="1"/>
</dbReference>
<dbReference type="PANTHER" id="PTHR43161">
    <property type="entry name" value="SORBITOL DEHYDROGENASE"/>
    <property type="match status" value="1"/>
</dbReference>
<dbReference type="InterPro" id="IPR011032">
    <property type="entry name" value="GroES-like_sf"/>
</dbReference>
<feature type="domain" description="Enoyl reductase (ER)" evidence="6">
    <location>
        <begin position="13"/>
        <end position="357"/>
    </location>
</feature>
<dbReference type="SMART" id="SM00829">
    <property type="entry name" value="PKS_ER"/>
    <property type="match status" value="1"/>
</dbReference>
<evidence type="ECO:0000313" key="7">
    <source>
        <dbReference type="EMBL" id="KAF2744778.1"/>
    </source>
</evidence>
<dbReference type="GO" id="GO:0034079">
    <property type="term" value="P:butanediol biosynthetic process"/>
    <property type="evidence" value="ECO:0007669"/>
    <property type="project" value="TreeGrafter"/>
</dbReference>
<comment type="cofactor">
    <cofactor evidence="1">
        <name>Zn(2+)</name>
        <dbReference type="ChEBI" id="CHEBI:29105"/>
    </cofactor>
</comment>
<dbReference type="Gene3D" id="3.90.180.10">
    <property type="entry name" value="Medium-chain alcohol dehydrogenases, catalytic domain"/>
    <property type="match status" value="1"/>
</dbReference>
<organism evidence="7 8">
    <name type="scientific">Sporormia fimetaria CBS 119925</name>
    <dbReference type="NCBI Taxonomy" id="1340428"/>
    <lineage>
        <taxon>Eukaryota</taxon>
        <taxon>Fungi</taxon>
        <taxon>Dikarya</taxon>
        <taxon>Ascomycota</taxon>
        <taxon>Pezizomycotina</taxon>
        <taxon>Dothideomycetes</taxon>
        <taxon>Pleosporomycetidae</taxon>
        <taxon>Pleosporales</taxon>
        <taxon>Sporormiaceae</taxon>
        <taxon>Sporormia</taxon>
    </lineage>
</organism>
<sequence length="364" mass="39596">MTRPTMKAAQFHGALDIRVNEVPRPEPKDNEALIAVEWCGICGSDLHEYIMGAITIPTAERPHPLTKESLPVTMGHEFCGRIISAPEGSNLSPGQAVMVDPRVYCKNCNRCKASSTNVCHSWGFKGLSGTGGGFSEAVAIDAKLCYPLPDSVDLSLAALIEPLAVAWHAIEIGDVPNWENQSVLILGGGPVGIAHIYVLRAKGCKKIYVSEPTATRAAQNKKIADEVFNPINEDVAATCKDLTDGVGIDVVFDCAGVQKALDVGMDALRHRGIYMNVAAWETPIVVPLEHLLLKELNIKASMAYDDKHFKETVDAFVAGKFKGVEDMVTSRIYIDDIATKGFHELVENKDQHIKILVTTHKDKL</sequence>
<evidence type="ECO:0000256" key="4">
    <source>
        <dbReference type="ARBA" id="ARBA00022833"/>
    </source>
</evidence>
<proteinExistence type="inferred from homology"/>
<dbReference type="SUPFAM" id="SSF51735">
    <property type="entry name" value="NAD(P)-binding Rossmann-fold domains"/>
    <property type="match status" value="1"/>
</dbReference>